<dbReference type="RefSeq" id="WP_100423824.1">
    <property type="nucleotide sequence ID" value="NZ_BOOX01000005.1"/>
</dbReference>
<dbReference type="PANTHER" id="PTHR10806:SF6">
    <property type="entry name" value="SIGNAL PEPTIDASE COMPLEX CATALYTIC SUBUNIT SEC11"/>
    <property type="match status" value="1"/>
</dbReference>
<dbReference type="GO" id="GO:0016020">
    <property type="term" value="C:membrane"/>
    <property type="evidence" value="ECO:0007669"/>
    <property type="project" value="UniProtKB-SubCell"/>
</dbReference>
<dbReference type="GO" id="GO:0004252">
    <property type="term" value="F:serine-type endopeptidase activity"/>
    <property type="evidence" value="ECO:0007669"/>
    <property type="project" value="UniProtKB-UniRule"/>
</dbReference>
<evidence type="ECO:0000313" key="7">
    <source>
        <dbReference type="EMBL" id="PJJ69210.1"/>
    </source>
</evidence>
<keyword evidence="3 6" id="KW-1133">Transmembrane helix</keyword>
<dbReference type="PANTHER" id="PTHR10806">
    <property type="entry name" value="SIGNAL PEPTIDASE COMPLEX CATALYTIC SUBUNIT SEC11"/>
    <property type="match status" value="1"/>
</dbReference>
<gene>
    <name evidence="7" type="ORF">CLV28_2672</name>
</gene>
<comment type="subcellular location">
    <subcellularLocation>
        <location evidence="1">Membrane</location>
    </subcellularLocation>
</comment>
<reference evidence="7 8" key="1">
    <citation type="submission" date="2017-11" db="EMBL/GenBank/DDBJ databases">
        <title>Genomic Encyclopedia of Archaeal and Bacterial Type Strains, Phase II (KMG-II): From Individual Species to Whole Genera.</title>
        <authorList>
            <person name="Goeker M."/>
        </authorList>
    </citation>
    <scope>NUCLEOTIDE SEQUENCE [LARGE SCALE GENOMIC DNA]</scope>
    <source>
        <strain evidence="7 8">DSM 25478</strain>
    </source>
</reference>
<keyword evidence="8" id="KW-1185">Reference proteome</keyword>
<dbReference type="EMBL" id="PGFE01000005">
    <property type="protein sequence ID" value="PJJ69210.1"/>
    <property type="molecule type" value="Genomic_DNA"/>
</dbReference>
<dbReference type="SUPFAM" id="SSF51306">
    <property type="entry name" value="LexA/Signal peptidase"/>
    <property type="match status" value="1"/>
</dbReference>
<dbReference type="PRINTS" id="PR00728">
    <property type="entry name" value="SIGNALPTASE"/>
</dbReference>
<evidence type="ECO:0000256" key="2">
    <source>
        <dbReference type="ARBA" id="ARBA00022692"/>
    </source>
</evidence>
<dbReference type="InterPro" id="IPR001733">
    <property type="entry name" value="Peptidase_S26B"/>
</dbReference>
<keyword evidence="2 6" id="KW-0812">Transmembrane</keyword>
<feature type="transmembrane region" description="Helical" evidence="6">
    <location>
        <begin position="142"/>
        <end position="162"/>
    </location>
</feature>
<feature type="transmembrane region" description="Helical" evidence="6">
    <location>
        <begin position="12"/>
        <end position="35"/>
    </location>
</feature>
<accession>A0A2M9CCX6</accession>
<dbReference type="AlphaFoldDB" id="A0A2M9CCX6"/>
<organism evidence="7 8">
    <name type="scientific">Sediminihabitans luteus</name>
    <dbReference type="NCBI Taxonomy" id="1138585"/>
    <lineage>
        <taxon>Bacteria</taxon>
        <taxon>Bacillati</taxon>
        <taxon>Actinomycetota</taxon>
        <taxon>Actinomycetes</taxon>
        <taxon>Micrococcales</taxon>
        <taxon>Cellulomonadaceae</taxon>
        <taxon>Sediminihabitans</taxon>
    </lineage>
</organism>
<evidence type="ECO:0000256" key="5">
    <source>
        <dbReference type="NCBIfam" id="TIGR02228"/>
    </source>
</evidence>
<dbReference type="InterPro" id="IPR036286">
    <property type="entry name" value="LexA/Signal_pep-like_sf"/>
</dbReference>
<dbReference type="EC" id="3.4.21.89" evidence="5"/>
<dbReference type="OrthoDB" id="3178064at2"/>
<name>A0A2M9CCX6_9CELL</name>
<protein>
    <recommendedName>
        <fullName evidence="5">Signal peptidase I</fullName>
        <ecNumber evidence="5">3.4.21.89</ecNumber>
    </recommendedName>
</protein>
<keyword evidence="4 6" id="KW-0472">Membrane</keyword>
<evidence type="ECO:0000256" key="3">
    <source>
        <dbReference type="ARBA" id="ARBA00022989"/>
    </source>
</evidence>
<evidence type="ECO:0000256" key="6">
    <source>
        <dbReference type="SAM" id="Phobius"/>
    </source>
</evidence>
<dbReference type="CDD" id="cd06530">
    <property type="entry name" value="S26_SPase_I"/>
    <property type="match status" value="1"/>
</dbReference>
<dbReference type="GO" id="GO:0006465">
    <property type="term" value="P:signal peptide processing"/>
    <property type="evidence" value="ECO:0007669"/>
    <property type="project" value="UniProtKB-UniRule"/>
</dbReference>
<evidence type="ECO:0000256" key="1">
    <source>
        <dbReference type="ARBA" id="ARBA00004370"/>
    </source>
</evidence>
<dbReference type="InterPro" id="IPR019533">
    <property type="entry name" value="Peptidase_S26"/>
</dbReference>
<evidence type="ECO:0000256" key="4">
    <source>
        <dbReference type="ARBA" id="ARBA00023136"/>
    </source>
</evidence>
<dbReference type="Proteomes" id="UP000231693">
    <property type="component" value="Unassembled WGS sequence"/>
</dbReference>
<evidence type="ECO:0000313" key="8">
    <source>
        <dbReference type="Proteomes" id="UP000231693"/>
    </source>
</evidence>
<proteinExistence type="predicted"/>
<sequence length="168" mass="17793">MRRALRVVGNVTLWVVAVLGVLSGVVWAATAAGWIQPLVVISGSMEPTISTGDLLIDRPTDTDGVEVGDVVSLPSDLTGEIVTHRVVEIDHHDDGGAEIRMQGDANPAEDIAPYEVGDEVLHPVWQIDGAGYWVVRIQQPSVAIPLLVTVLALVGLSLIGPARKEDPA</sequence>
<dbReference type="NCBIfam" id="TIGR02228">
    <property type="entry name" value="sigpep_I_arch"/>
    <property type="match status" value="1"/>
</dbReference>
<dbReference type="GO" id="GO:0009003">
    <property type="term" value="F:signal peptidase activity"/>
    <property type="evidence" value="ECO:0007669"/>
    <property type="project" value="UniProtKB-EC"/>
</dbReference>
<comment type="caution">
    <text evidence="7">The sequence shown here is derived from an EMBL/GenBank/DDBJ whole genome shotgun (WGS) entry which is preliminary data.</text>
</comment>